<keyword evidence="8" id="KW-0175">Coiled coil</keyword>
<keyword evidence="2" id="KW-0479">Metal-binding</keyword>
<dbReference type="Pfam" id="PF00172">
    <property type="entry name" value="Zn_clus"/>
    <property type="match status" value="1"/>
</dbReference>
<dbReference type="AlphaFoldDB" id="A0AAW0RP11"/>
<dbReference type="SMART" id="SM00066">
    <property type="entry name" value="GAL4"/>
    <property type="match status" value="1"/>
</dbReference>
<evidence type="ECO:0000256" key="6">
    <source>
        <dbReference type="ARBA" id="ARBA00023163"/>
    </source>
</evidence>
<dbReference type="Gene3D" id="4.10.240.10">
    <property type="entry name" value="Zn(2)-C6 fungal-type DNA-binding domain"/>
    <property type="match status" value="1"/>
</dbReference>
<dbReference type="GO" id="GO:0008270">
    <property type="term" value="F:zinc ion binding"/>
    <property type="evidence" value="ECO:0007669"/>
    <property type="project" value="InterPro"/>
</dbReference>
<feature type="domain" description="Zn(2)-C6 fungal-type" evidence="10">
    <location>
        <begin position="55"/>
        <end position="84"/>
    </location>
</feature>
<accession>A0AAW0RP11</accession>
<evidence type="ECO:0000256" key="7">
    <source>
        <dbReference type="ARBA" id="ARBA00023242"/>
    </source>
</evidence>
<keyword evidence="6" id="KW-0804">Transcription</keyword>
<reference evidence="11 12" key="1">
    <citation type="submission" date="2020-02" db="EMBL/GenBank/DDBJ databases">
        <title>Comparative genomics of the hypocrealean fungal genus Beauvera.</title>
        <authorList>
            <person name="Showalter D.N."/>
            <person name="Bushley K.E."/>
            <person name="Rehner S.A."/>
        </authorList>
    </citation>
    <scope>NUCLEOTIDE SEQUENCE [LARGE SCALE GENOMIC DNA]</scope>
    <source>
        <strain evidence="11 12">ARSEF4384</strain>
    </source>
</reference>
<dbReference type="EMBL" id="JAAHCF010000462">
    <property type="protein sequence ID" value="KAK8143815.1"/>
    <property type="molecule type" value="Genomic_DNA"/>
</dbReference>
<dbReference type="PANTHER" id="PTHR47540:SF1">
    <property type="entry name" value="ACTIVATOR OF STRESS GENES 1-RELATED"/>
    <property type="match status" value="1"/>
</dbReference>
<dbReference type="GO" id="GO:0006351">
    <property type="term" value="P:DNA-templated transcription"/>
    <property type="evidence" value="ECO:0007669"/>
    <property type="project" value="InterPro"/>
</dbReference>
<dbReference type="InterPro" id="IPR007219">
    <property type="entry name" value="XnlR_reg_dom"/>
</dbReference>
<keyword evidence="5" id="KW-0238">DNA-binding</keyword>
<keyword evidence="3" id="KW-0862">Zinc</keyword>
<dbReference type="CDD" id="cd12148">
    <property type="entry name" value="fungal_TF_MHR"/>
    <property type="match status" value="1"/>
</dbReference>
<dbReference type="SMART" id="SM00906">
    <property type="entry name" value="Fungal_trans"/>
    <property type="match status" value="1"/>
</dbReference>
<dbReference type="SUPFAM" id="SSF57701">
    <property type="entry name" value="Zn2/Cys6 DNA-binding domain"/>
    <property type="match status" value="1"/>
</dbReference>
<evidence type="ECO:0000256" key="9">
    <source>
        <dbReference type="SAM" id="MobiDB-lite"/>
    </source>
</evidence>
<protein>
    <recommendedName>
        <fullName evidence="10">Zn(2)-C6 fungal-type domain-containing protein</fullName>
    </recommendedName>
</protein>
<evidence type="ECO:0000256" key="2">
    <source>
        <dbReference type="ARBA" id="ARBA00022723"/>
    </source>
</evidence>
<keyword evidence="7" id="KW-0539">Nucleus</keyword>
<keyword evidence="12" id="KW-1185">Reference proteome</keyword>
<feature type="coiled-coil region" evidence="8">
    <location>
        <begin position="893"/>
        <end position="949"/>
    </location>
</feature>
<evidence type="ECO:0000256" key="1">
    <source>
        <dbReference type="ARBA" id="ARBA00004123"/>
    </source>
</evidence>
<name>A0AAW0RP11_9HYPO</name>
<dbReference type="CDD" id="cd00067">
    <property type="entry name" value="GAL4"/>
    <property type="match status" value="1"/>
</dbReference>
<dbReference type="InterPro" id="IPR001138">
    <property type="entry name" value="Zn2Cys6_DnaBD"/>
</dbReference>
<dbReference type="InterPro" id="IPR036864">
    <property type="entry name" value="Zn2-C6_fun-type_DNA-bd_sf"/>
</dbReference>
<dbReference type="GO" id="GO:0005634">
    <property type="term" value="C:nucleus"/>
    <property type="evidence" value="ECO:0007669"/>
    <property type="project" value="UniProtKB-SubCell"/>
</dbReference>
<evidence type="ECO:0000313" key="12">
    <source>
        <dbReference type="Proteomes" id="UP001397290"/>
    </source>
</evidence>
<dbReference type="GO" id="GO:0000981">
    <property type="term" value="F:DNA-binding transcription factor activity, RNA polymerase II-specific"/>
    <property type="evidence" value="ECO:0007669"/>
    <property type="project" value="InterPro"/>
</dbReference>
<evidence type="ECO:0000313" key="11">
    <source>
        <dbReference type="EMBL" id="KAK8143815.1"/>
    </source>
</evidence>
<dbReference type="PANTHER" id="PTHR47540">
    <property type="entry name" value="THIAMINE REPRESSIBLE GENES REGULATORY PROTEIN THI5"/>
    <property type="match status" value="1"/>
</dbReference>
<comment type="caution">
    <text evidence="11">The sequence shown here is derived from an EMBL/GenBank/DDBJ whole genome shotgun (WGS) entry which is preliminary data.</text>
</comment>
<feature type="region of interest" description="Disordered" evidence="9">
    <location>
        <begin position="1"/>
        <end position="36"/>
    </location>
</feature>
<dbReference type="PROSITE" id="PS50048">
    <property type="entry name" value="ZN2_CY6_FUNGAL_2"/>
    <property type="match status" value="1"/>
</dbReference>
<evidence type="ECO:0000256" key="8">
    <source>
        <dbReference type="SAM" id="Coils"/>
    </source>
</evidence>
<dbReference type="GO" id="GO:0043565">
    <property type="term" value="F:sequence-specific DNA binding"/>
    <property type="evidence" value="ECO:0007669"/>
    <property type="project" value="TreeGrafter"/>
</dbReference>
<comment type="subcellular location">
    <subcellularLocation>
        <location evidence="1">Nucleus</location>
    </subcellularLocation>
</comment>
<evidence type="ECO:0000259" key="10">
    <source>
        <dbReference type="PROSITE" id="PS50048"/>
    </source>
</evidence>
<sequence>MSDDEAATLSITDWPIQDAPSPTDSIKSDIELDDRTAVGDVPSQPIQKRRRVTRACDECRRKKIKCDGKQPCTHCSVYSYDCTYDKPSNRRRNPAPQYIEALEGRLHRAETLLRKFMPDIDLADPNMDPNVQAEFQNREQSRIQAASKMQSSAHMPQTSAPDLQLVSMVDSLGQLDIDDRGDWDFHGNSSGVVFLKKMKDQFRGLLGTTASAPFLPRPDQLSAVLNPESASMHANSPLSTMSTYPELPPKDVARRLCFYSLTCATCLTRIVHVPTFNSQFERIYGIPLENLGPEDTQFLGLLFAILALGCMYHSFDASAAEGAGYRAAMEEGTKYFKTARALIKDIGDCRTLTSIQALLFMTLFLQSTSNLSSCYAILGIAMRSCLRMGLHRHLQHARLNPIEEQLRKRIFYVVRQMDIYVSTMLGLPLMLSSDDIDQPFPMEVDDDYVTNQGVMRPPPGSSSFFEAFNAHTRLMDVLAKITKLIYPTKMPGSVKIELGGAGNPVSYTRIKEIEGELQQWFERLPEAWRPSPEGPIEVVRVRHLLRFSYAHVQLLLYRPFLHYMSPRLCQGIKVDELSYACAAAAISVSRNVIHIGLEIRKQRVLSGPYWFMLYTEYFAVLSLIFFILENPGKSGSAEVLADARAGRQMIADLAEKSMVADMLTTSLNALFEQLPEALEQARARAIASAKRSISKSNGMVAGHTGLAHVMSPQRSEDLMRTHSGHMSASGFSMDSMAPSEQTFLENGFGGGMHDVLSLDMSSRATPDSESTAASSSRMAFMPHSVAAQNMQNPVTKLDALMFPSDDPFAYPNQPMMELGFQPSKDGTSVTMAQDPNFFFPGTLEEMGNSFVNQPPPYMTPQNGRQSIGGMNMGNMFDSNGMMAMQHPAAAQALAQAQARQQQARAQAQAQAQARQQQAAQRAQQQQQQQQQQQNQQQQQQQQAQQQQQQQRSRGFGFFHRRQRQPQEQQQAQQIDQMFTEHGMQPDFGSFFGSGRGGFQGM</sequence>
<evidence type="ECO:0000256" key="5">
    <source>
        <dbReference type="ARBA" id="ARBA00023125"/>
    </source>
</evidence>
<dbReference type="Proteomes" id="UP001397290">
    <property type="component" value="Unassembled WGS sequence"/>
</dbReference>
<evidence type="ECO:0000256" key="4">
    <source>
        <dbReference type="ARBA" id="ARBA00023015"/>
    </source>
</evidence>
<dbReference type="PROSITE" id="PS00463">
    <property type="entry name" value="ZN2_CY6_FUNGAL_1"/>
    <property type="match status" value="1"/>
</dbReference>
<dbReference type="Pfam" id="PF04082">
    <property type="entry name" value="Fungal_trans"/>
    <property type="match status" value="1"/>
</dbReference>
<gene>
    <name evidence="11" type="ORF">G3M48_006715</name>
</gene>
<organism evidence="11 12">
    <name type="scientific">Beauveria asiatica</name>
    <dbReference type="NCBI Taxonomy" id="1069075"/>
    <lineage>
        <taxon>Eukaryota</taxon>
        <taxon>Fungi</taxon>
        <taxon>Dikarya</taxon>
        <taxon>Ascomycota</taxon>
        <taxon>Pezizomycotina</taxon>
        <taxon>Sordariomycetes</taxon>
        <taxon>Hypocreomycetidae</taxon>
        <taxon>Hypocreales</taxon>
        <taxon>Cordycipitaceae</taxon>
        <taxon>Beauveria</taxon>
    </lineage>
</organism>
<dbReference type="InterPro" id="IPR051711">
    <property type="entry name" value="Stress_Response_Reg"/>
</dbReference>
<proteinExistence type="predicted"/>
<keyword evidence="4" id="KW-0805">Transcription regulation</keyword>
<feature type="compositionally biased region" description="Basic and acidic residues" evidence="9">
    <location>
        <begin position="26"/>
        <end position="36"/>
    </location>
</feature>
<dbReference type="GO" id="GO:0045944">
    <property type="term" value="P:positive regulation of transcription by RNA polymerase II"/>
    <property type="evidence" value="ECO:0007669"/>
    <property type="project" value="TreeGrafter"/>
</dbReference>
<evidence type="ECO:0000256" key="3">
    <source>
        <dbReference type="ARBA" id="ARBA00022833"/>
    </source>
</evidence>